<dbReference type="SMART" id="SM00317">
    <property type="entry name" value="SET"/>
    <property type="match status" value="1"/>
</dbReference>
<dbReference type="InterPro" id="IPR053209">
    <property type="entry name" value="Gramillin-biosynth_MTr"/>
</dbReference>
<comment type="caution">
    <text evidence="2">The sequence shown here is derived from an EMBL/GenBank/DDBJ whole genome shotgun (WGS) entry which is preliminary data.</text>
</comment>
<accession>A0AAN7WC17</accession>
<dbReference type="InterPro" id="IPR019734">
    <property type="entry name" value="TPR_rpt"/>
</dbReference>
<dbReference type="Gene3D" id="2.170.270.10">
    <property type="entry name" value="SET domain"/>
    <property type="match status" value="1"/>
</dbReference>
<dbReference type="SMART" id="SM00028">
    <property type="entry name" value="TPR"/>
    <property type="match status" value="3"/>
</dbReference>
<evidence type="ECO:0000259" key="1">
    <source>
        <dbReference type="PROSITE" id="PS50280"/>
    </source>
</evidence>
<protein>
    <recommendedName>
        <fullName evidence="1">SET domain-containing protein</fullName>
    </recommendedName>
</protein>
<dbReference type="InterPro" id="IPR011990">
    <property type="entry name" value="TPR-like_helical_dom_sf"/>
</dbReference>
<evidence type="ECO:0000313" key="2">
    <source>
        <dbReference type="EMBL" id="KAK5706142.1"/>
    </source>
</evidence>
<sequence length="746" mass="82723">MATSATDYKAMLLKQKQLTIDAQGRKGQKATNKPGRAFLEMLFAKQGPPPTGYMLRTCFISYAYPPSIIPTAKLKPMLIPELRLETHHRGRVLILRTFGLPQRIQAVQNAVEDAEGNVERLALYNTDPKHTFEQSLPRGVVIAVREPFYKATMDGGYTIRVDHPSDLVRLPAGHESIPAAFAPRLVELELPAEGFKMSGNAAYAKKDFSGAVDCYSQGLRACSEDDGALRYDLHRNRANANLLLGRFEGALADAEAAIIPVPAGEGLDEATAKMNAKAYYRAGRAAYALRLFAKADGYFKDVERCTPGGADATRERKRAAARIQEETKGCYNFAAMSKSSSITHNRLDHADFVAAVEIKSAGQRGRGLFATRNIKVGDLILCEKAFGVVFKSEKTTETYTMMNLNTNRGSMGPHATLLFDLVQKLSHNPEQAKLYFDLHDGGYEPKLPPEIVDGVTVVDTFRTAAISEFNRFGCPNVRTSDGATQRIPSLSGDEDEDDFHGSIGVWRVASYINHACDGNAVRVFIGDMMIIRATRDIEVGDEITMRYTNPKKNGPASRKKTQDSWGFECDCAICMADLAVPSKLLERRRSLSKEVEKFLGSNRLTSQNRAGAASIRKAEKFCAVRLEATYDPAVYAGKPRLALISLTQWLCQAHNFELSQRQVIACAIRILADLGYGIKILKKKLTIDYTYCHAEPTAVDAAMYAAHAHRYLGEESLGLQYTKFAQRLWETLYGEVKWFKERFGPE</sequence>
<dbReference type="Proteomes" id="UP001310594">
    <property type="component" value="Unassembled WGS sequence"/>
</dbReference>
<dbReference type="Pfam" id="PF00856">
    <property type="entry name" value="SET"/>
    <property type="match status" value="1"/>
</dbReference>
<feature type="domain" description="SET" evidence="1">
    <location>
        <begin position="354"/>
        <end position="548"/>
    </location>
</feature>
<dbReference type="PROSITE" id="PS50280">
    <property type="entry name" value="SET"/>
    <property type="match status" value="1"/>
</dbReference>
<dbReference type="InterPro" id="IPR046341">
    <property type="entry name" value="SET_dom_sf"/>
</dbReference>
<dbReference type="SUPFAM" id="SSF82199">
    <property type="entry name" value="SET domain"/>
    <property type="match status" value="1"/>
</dbReference>
<dbReference type="PANTHER" id="PTHR47643">
    <property type="entry name" value="TPR DOMAIN PROTEIN (AFU_ORTHOLOGUE AFUA_5G12710)"/>
    <property type="match status" value="1"/>
</dbReference>
<dbReference type="AlphaFoldDB" id="A0AAN7WC17"/>
<dbReference type="PANTHER" id="PTHR47643:SF2">
    <property type="entry name" value="TPR DOMAIN PROTEIN (AFU_ORTHOLOGUE AFUA_5G12710)"/>
    <property type="match status" value="1"/>
</dbReference>
<dbReference type="SUPFAM" id="SSF48452">
    <property type="entry name" value="TPR-like"/>
    <property type="match status" value="1"/>
</dbReference>
<dbReference type="EMBL" id="JAVRQU010000002">
    <property type="protein sequence ID" value="KAK5706142.1"/>
    <property type="molecule type" value="Genomic_DNA"/>
</dbReference>
<dbReference type="InterPro" id="IPR001214">
    <property type="entry name" value="SET_dom"/>
</dbReference>
<proteinExistence type="predicted"/>
<evidence type="ECO:0000313" key="3">
    <source>
        <dbReference type="Proteomes" id="UP001310594"/>
    </source>
</evidence>
<reference evidence="2" key="1">
    <citation type="submission" date="2023-08" db="EMBL/GenBank/DDBJ databases">
        <title>Black Yeasts Isolated from many extreme environments.</title>
        <authorList>
            <person name="Coleine C."/>
            <person name="Stajich J.E."/>
            <person name="Selbmann L."/>
        </authorList>
    </citation>
    <scope>NUCLEOTIDE SEQUENCE</scope>
    <source>
        <strain evidence="2">CCFEE 5810</strain>
    </source>
</reference>
<organism evidence="2 3">
    <name type="scientific">Elasticomyces elasticus</name>
    <dbReference type="NCBI Taxonomy" id="574655"/>
    <lineage>
        <taxon>Eukaryota</taxon>
        <taxon>Fungi</taxon>
        <taxon>Dikarya</taxon>
        <taxon>Ascomycota</taxon>
        <taxon>Pezizomycotina</taxon>
        <taxon>Dothideomycetes</taxon>
        <taxon>Dothideomycetidae</taxon>
        <taxon>Mycosphaerellales</taxon>
        <taxon>Teratosphaeriaceae</taxon>
        <taxon>Elasticomyces</taxon>
    </lineage>
</organism>
<dbReference type="Gene3D" id="1.25.40.10">
    <property type="entry name" value="Tetratricopeptide repeat domain"/>
    <property type="match status" value="1"/>
</dbReference>
<name>A0AAN7WC17_9PEZI</name>
<gene>
    <name evidence="2" type="ORF">LTR97_001129</name>
</gene>